<feature type="transmembrane region" description="Helical" evidence="2">
    <location>
        <begin position="75"/>
        <end position="102"/>
    </location>
</feature>
<keyword evidence="2" id="KW-0812">Transmembrane</keyword>
<protein>
    <submittedName>
        <fullName evidence="3">Uncharacterized protein</fullName>
    </submittedName>
</protein>
<keyword evidence="2" id="KW-0472">Membrane</keyword>
<name>A0A8S1IZM1_9CHLO</name>
<keyword evidence="2" id="KW-1133">Transmembrane helix</keyword>
<proteinExistence type="predicted"/>
<dbReference type="EMBL" id="CAJHUC010001306">
    <property type="protein sequence ID" value="CAD7700611.1"/>
    <property type="molecule type" value="Genomic_DNA"/>
</dbReference>
<sequence length="287" mass="31399">MADSGASEGLAADASDVRTPLLDAEEGAAGARDEESVPKPPARTGSLLTAIPVTLLAVGSIFCLVVGLLTDFVPLYFLLLSAGIVGLGGSLLASGMLCSMGTMRHQFNRFKRENDRLSRTSFKLQSSVEDFESTNFQLSNHVEALQGTVDDLQDVSEGLHNQLGQFGDLRESMQEFSKESGQDITETISGINGVYDKVYGLSLQNERTLLLRAAQDVEFLDREEGLSQQEFQRFLHLIPQHLRERFEKSKMTFESIAGADHVIDHREMAGLIDTLLAENEEKLCASG</sequence>
<gene>
    <name evidence="3" type="ORF">OSTQU699_LOCUS5970</name>
</gene>
<keyword evidence="4" id="KW-1185">Reference proteome</keyword>
<evidence type="ECO:0000256" key="1">
    <source>
        <dbReference type="SAM" id="MobiDB-lite"/>
    </source>
</evidence>
<feature type="transmembrane region" description="Helical" evidence="2">
    <location>
        <begin position="47"/>
        <end position="69"/>
    </location>
</feature>
<accession>A0A8S1IZM1</accession>
<dbReference type="OrthoDB" id="419768at2759"/>
<comment type="caution">
    <text evidence="3">The sequence shown here is derived from an EMBL/GenBank/DDBJ whole genome shotgun (WGS) entry which is preliminary data.</text>
</comment>
<feature type="region of interest" description="Disordered" evidence="1">
    <location>
        <begin position="1"/>
        <end position="43"/>
    </location>
</feature>
<reference evidence="3" key="1">
    <citation type="submission" date="2020-12" db="EMBL/GenBank/DDBJ databases">
        <authorList>
            <person name="Iha C."/>
        </authorList>
    </citation>
    <scope>NUCLEOTIDE SEQUENCE</scope>
</reference>
<evidence type="ECO:0000313" key="4">
    <source>
        <dbReference type="Proteomes" id="UP000708148"/>
    </source>
</evidence>
<evidence type="ECO:0000256" key="2">
    <source>
        <dbReference type="SAM" id="Phobius"/>
    </source>
</evidence>
<dbReference type="Proteomes" id="UP000708148">
    <property type="component" value="Unassembled WGS sequence"/>
</dbReference>
<dbReference type="AlphaFoldDB" id="A0A8S1IZM1"/>
<evidence type="ECO:0000313" key="3">
    <source>
        <dbReference type="EMBL" id="CAD7700611.1"/>
    </source>
</evidence>
<organism evidence="3 4">
    <name type="scientific">Ostreobium quekettii</name>
    <dbReference type="NCBI Taxonomy" id="121088"/>
    <lineage>
        <taxon>Eukaryota</taxon>
        <taxon>Viridiplantae</taxon>
        <taxon>Chlorophyta</taxon>
        <taxon>core chlorophytes</taxon>
        <taxon>Ulvophyceae</taxon>
        <taxon>TCBD clade</taxon>
        <taxon>Bryopsidales</taxon>
        <taxon>Ostreobineae</taxon>
        <taxon>Ostreobiaceae</taxon>
        <taxon>Ostreobium</taxon>
    </lineage>
</organism>